<dbReference type="EMBL" id="JABMIG020000160">
    <property type="protein sequence ID" value="KAL3788217.1"/>
    <property type="molecule type" value="Genomic_DNA"/>
</dbReference>
<accession>A0ABD3PJR1</accession>
<evidence type="ECO:0000313" key="3">
    <source>
        <dbReference type="Proteomes" id="UP001516023"/>
    </source>
</evidence>
<feature type="region of interest" description="Disordered" evidence="1">
    <location>
        <begin position="1"/>
        <end position="112"/>
    </location>
</feature>
<gene>
    <name evidence="2" type="ORF">HJC23_004684</name>
</gene>
<reference evidence="2 3" key="1">
    <citation type="journal article" date="2020" name="G3 (Bethesda)">
        <title>Improved Reference Genome for Cyclotella cryptica CCMP332, a Model for Cell Wall Morphogenesis, Salinity Adaptation, and Lipid Production in Diatoms (Bacillariophyta).</title>
        <authorList>
            <person name="Roberts W.R."/>
            <person name="Downey K.M."/>
            <person name="Ruck E.C."/>
            <person name="Traller J.C."/>
            <person name="Alverson A.J."/>
        </authorList>
    </citation>
    <scope>NUCLEOTIDE SEQUENCE [LARGE SCALE GENOMIC DNA]</scope>
    <source>
        <strain evidence="2 3">CCMP332</strain>
    </source>
</reference>
<dbReference type="Proteomes" id="UP001516023">
    <property type="component" value="Unassembled WGS sequence"/>
</dbReference>
<evidence type="ECO:0000256" key="1">
    <source>
        <dbReference type="SAM" id="MobiDB-lite"/>
    </source>
</evidence>
<sequence length="233" mass="26031">MCSATTTPQKGFRYNPKSHATTSLSIRLAMRPRKVEPAAGTQDTSSRTDKATAVDSIRRCQSAHPRSNQQSRSPHCSVVKQRSHSQEPRASTRVPIPVGNDGRTSVPNQEERTDLTRMYDYATWNMYERIVNARRQRLCLLDAHQKQRANESMTSSHAHKSDVQKASFNDSVTVDESDKSSMFSLASSSSTSSSQSPAFQFGATIQNAPSECCQEDKQVFVPEERTKNILFLN</sequence>
<feature type="compositionally biased region" description="Basic and acidic residues" evidence="1">
    <location>
        <begin position="46"/>
        <end position="58"/>
    </location>
</feature>
<proteinExistence type="predicted"/>
<evidence type="ECO:0000313" key="2">
    <source>
        <dbReference type="EMBL" id="KAL3788217.1"/>
    </source>
</evidence>
<keyword evidence="3" id="KW-1185">Reference proteome</keyword>
<comment type="caution">
    <text evidence="2">The sequence shown here is derived from an EMBL/GenBank/DDBJ whole genome shotgun (WGS) entry which is preliminary data.</text>
</comment>
<organism evidence="2 3">
    <name type="scientific">Cyclotella cryptica</name>
    <dbReference type="NCBI Taxonomy" id="29204"/>
    <lineage>
        <taxon>Eukaryota</taxon>
        <taxon>Sar</taxon>
        <taxon>Stramenopiles</taxon>
        <taxon>Ochrophyta</taxon>
        <taxon>Bacillariophyta</taxon>
        <taxon>Coscinodiscophyceae</taxon>
        <taxon>Thalassiosirophycidae</taxon>
        <taxon>Stephanodiscales</taxon>
        <taxon>Stephanodiscaceae</taxon>
        <taxon>Cyclotella</taxon>
    </lineage>
</organism>
<name>A0ABD3PJR1_9STRA</name>
<protein>
    <submittedName>
        <fullName evidence="2">Uncharacterized protein</fullName>
    </submittedName>
</protein>
<feature type="compositionally biased region" description="Polar residues" evidence="1">
    <location>
        <begin position="64"/>
        <end position="74"/>
    </location>
</feature>
<dbReference type="AlphaFoldDB" id="A0ABD3PJR1"/>